<organism evidence="13 14">
    <name type="scientific">Debaryomyces fabryi</name>
    <dbReference type="NCBI Taxonomy" id="58627"/>
    <lineage>
        <taxon>Eukaryota</taxon>
        <taxon>Fungi</taxon>
        <taxon>Dikarya</taxon>
        <taxon>Ascomycota</taxon>
        <taxon>Saccharomycotina</taxon>
        <taxon>Pichiomycetes</taxon>
        <taxon>Debaryomycetaceae</taxon>
        <taxon>Debaryomyces</taxon>
    </lineage>
</organism>
<comment type="caution">
    <text evidence="13">The sequence shown here is derived from an EMBL/GenBank/DDBJ whole genome shotgun (WGS) entry which is preliminary data.</text>
</comment>
<evidence type="ECO:0000256" key="10">
    <source>
        <dbReference type="ARBA" id="ARBA00023242"/>
    </source>
</evidence>
<dbReference type="GO" id="GO:0005737">
    <property type="term" value="C:cytoplasm"/>
    <property type="evidence" value="ECO:0007669"/>
    <property type="project" value="UniProtKB-SubCell"/>
</dbReference>
<keyword evidence="10" id="KW-0539">Nucleus</keyword>
<evidence type="ECO:0000256" key="6">
    <source>
        <dbReference type="ARBA" id="ARBA00022490"/>
    </source>
</evidence>
<comment type="function">
    <text evidence="1">Required for the first step of diphthamide biosynthesis, the transfer of 3-amino-3-carboxypropyl from S-adenosyl-L-methionine to a histidine residue. Diphthamide is a post-translational modification of histidine which occurs in elongation factor 2.</text>
</comment>
<dbReference type="PROSITE" id="PS51074">
    <property type="entry name" value="DPH_MB"/>
    <property type="match status" value="1"/>
</dbReference>
<keyword evidence="14" id="KW-1185">Reference proteome</keyword>
<evidence type="ECO:0000259" key="12">
    <source>
        <dbReference type="PROSITE" id="PS51074"/>
    </source>
</evidence>
<gene>
    <name evidence="13" type="ORF">AC631_00018</name>
</gene>
<evidence type="ECO:0000256" key="3">
    <source>
        <dbReference type="ARBA" id="ARBA00004496"/>
    </source>
</evidence>
<dbReference type="PANTHER" id="PTHR21454">
    <property type="entry name" value="DPH3 HOMOLOG-RELATED"/>
    <property type="match status" value="1"/>
</dbReference>
<dbReference type="Pfam" id="PF00226">
    <property type="entry name" value="DnaJ"/>
    <property type="match status" value="1"/>
</dbReference>
<dbReference type="OrthoDB" id="445556at2759"/>
<keyword evidence="6" id="KW-0963">Cytoplasm</keyword>
<name>A0A0V1Q6P0_9ASCO</name>
<dbReference type="Pfam" id="PF05207">
    <property type="entry name" value="Zn_ribbon_CSL"/>
    <property type="match status" value="1"/>
</dbReference>
<comment type="similarity">
    <text evidence="4">Belongs to the DPH4 family.</text>
</comment>
<dbReference type="GO" id="GO:0017183">
    <property type="term" value="P:protein histidyl modification to diphthamide"/>
    <property type="evidence" value="ECO:0007669"/>
    <property type="project" value="UniProtKB-UniPathway"/>
</dbReference>
<dbReference type="InterPro" id="IPR036671">
    <property type="entry name" value="DPH_MB_sf"/>
</dbReference>
<dbReference type="PROSITE" id="PS50076">
    <property type="entry name" value="DNAJ_2"/>
    <property type="match status" value="1"/>
</dbReference>
<dbReference type="Proteomes" id="UP000054251">
    <property type="component" value="Unassembled WGS sequence"/>
</dbReference>
<dbReference type="UniPathway" id="UPA00559"/>
<sequence>MLLTHHPDKNGNASTTVNTIQEAYRVLVDPESREKYDESLRRSIQRQGFNISGDGLDIYSLDDFEMVEEEECRWIKDCPRCQFPKSIKFKESDLIENGTEDGENGYEIIVQCESCSLWIKVKYYEDNEEDDE</sequence>
<dbReference type="InterPro" id="IPR007872">
    <property type="entry name" value="DPH_MB_dom"/>
</dbReference>
<dbReference type="InterPro" id="IPR036869">
    <property type="entry name" value="J_dom_sf"/>
</dbReference>
<reference evidence="13 14" key="1">
    <citation type="submission" date="2015-11" db="EMBL/GenBank/DDBJ databases">
        <title>The genome of Debaryomyces fabryi.</title>
        <authorList>
            <person name="Tafer H."/>
            <person name="Lopandic K."/>
        </authorList>
    </citation>
    <scope>NUCLEOTIDE SEQUENCE [LARGE SCALE GENOMIC DNA]</scope>
    <source>
        <strain evidence="13 14">CBS 789</strain>
    </source>
</reference>
<evidence type="ECO:0000256" key="9">
    <source>
        <dbReference type="ARBA" id="ARBA00023004"/>
    </source>
</evidence>
<evidence type="ECO:0000256" key="5">
    <source>
        <dbReference type="ARBA" id="ARBA00021797"/>
    </source>
</evidence>
<dbReference type="GeneID" id="26837027"/>
<feature type="domain" description="DPH-type MB" evidence="12">
    <location>
        <begin position="55"/>
        <end position="124"/>
    </location>
</feature>
<dbReference type="SUPFAM" id="SSF46565">
    <property type="entry name" value="Chaperone J-domain"/>
    <property type="match status" value="1"/>
</dbReference>
<dbReference type="AlphaFoldDB" id="A0A0V1Q6P0"/>
<dbReference type="EMBL" id="LMYN01000001">
    <property type="protein sequence ID" value="KSA04147.1"/>
    <property type="molecule type" value="Genomic_DNA"/>
</dbReference>
<dbReference type="PANTHER" id="PTHR21454:SF46">
    <property type="entry name" value="DIPHTHAMIDE BIOSYNTHESIS PROTEIN 4"/>
    <property type="match status" value="1"/>
</dbReference>
<dbReference type="InterPro" id="IPR001623">
    <property type="entry name" value="DnaJ_domain"/>
</dbReference>
<accession>A0A0V1Q6P0</accession>
<keyword evidence="7" id="KW-0479">Metal-binding</keyword>
<evidence type="ECO:0000313" key="14">
    <source>
        <dbReference type="Proteomes" id="UP000054251"/>
    </source>
</evidence>
<protein>
    <recommendedName>
        <fullName evidence="5">Diphthamide biosynthesis protein 4</fullName>
    </recommendedName>
</protein>
<dbReference type="RefSeq" id="XP_015470249.1">
    <property type="nucleotide sequence ID" value="XM_015608848.1"/>
</dbReference>
<evidence type="ECO:0000259" key="11">
    <source>
        <dbReference type="PROSITE" id="PS50076"/>
    </source>
</evidence>
<evidence type="ECO:0000313" key="13">
    <source>
        <dbReference type="EMBL" id="KSA04147.1"/>
    </source>
</evidence>
<comment type="subcellular location">
    <subcellularLocation>
        <location evidence="3">Cytoplasm</location>
    </subcellularLocation>
    <subcellularLocation>
        <location evidence="2">Nucleus</location>
    </subcellularLocation>
</comment>
<evidence type="ECO:0000256" key="8">
    <source>
        <dbReference type="ARBA" id="ARBA00022833"/>
    </source>
</evidence>
<dbReference type="InterPro" id="IPR044248">
    <property type="entry name" value="DPH3/4-like"/>
</dbReference>
<dbReference type="Gene3D" id="3.10.660.10">
    <property type="entry name" value="DPH Zinc finger"/>
    <property type="match status" value="1"/>
</dbReference>
<evidence type="ECO:0000256" key="1">
    <source>
        <dbReference type="ARBA" id="ARBA00003474"/>
    </source>
</evidence>
<evidence type="ECO:0000256" key="7">
    <source>
        <dbReference type="ARBA" id="ARBA00022723"/>
    </source>
</evidence>
<keyword evidence="8" id="KW-0862">Zinc</keyword>
<keyword evidence="9" id="KW-0408">Iron</keyword>
<proteinExistence type="inferred from homology"/>
<feature type="domain" description="J" evidence="11">
    <location>
        <begin position="1"/>
        <end position="40"/>
    </location>
</feature>
<evidence type="ECO:0000256" key="4">
    <source>
        <dbReference type="ARBA" id="ARBA00006169"/>
    </source>
</evidence>
<dbReference type="Gene3D" id="1.10.287.110">
    <property type="entry name" value="DnaJ domain"/>
    <property type="match status" value="1"/>
</dbReference>
<dbReference type="GO" id="GO:0005634">
    <property type="term" value="C:nucleus"/>
    <property type="evidence" value="ECO:0007669"/>
    <property type="project" value="UniProtKB-SubCell"/>
</dbReference>
<dbReference type="SUPFAM" id="SSF144217">
    <property type="entry name" value="CSL zinc finger"/>
    <property type="match status" value="1"/>
</dbReference>
<dbReference type="GO" id="GO:0046872">
    <property type="term" value="F:metal ion binding"/>
    <property type="evidence" value="ECO:0007669"/>
    <property type="project" value="UniProtKB-KW"/>
</dbReference>
<evidence type="ECO:0000256" key="2">
    <source>
        <dbReference type="ARBA" id="ARBA00004123"/>
    </source>
</evidence>